<keyword evidence="1" id="KW-0175">Coiled coil</keyword>
<reference evidence="2 3" key="1">
    <citation type="submission" date="2018-06" db="EMBL/GenBank/DDBJ databases">
        <authorList>
            <consortium name="Pathogen Informatics"/>
            <person name="Doyle S."/>
        </authorList>
    </citation>
    <scope>NUCLEOTIDE SEQUENCE [LARGE SCALE GENOMIC DNA]</scope>
    <source>
        <strain evidence="2 3">NCTC10343</strain>
    </source>
</reference>
<evidence type="ECO:0000313" key="3">
    <source>
        <dbReference type="Proteomes" id="UP000254400"/>
    </source>
</evidence>
<dbReference type="RefSeq" id="WP_019687560.1">
    <property type="nucleotide sequence ID" value="NZ_CP036496.1"/>
</dbReference>
<sequence length="66" mass="7779">MGKETTELLRNVAKLNESIERLNKSLDSLTKARISLEKAQRDKIDFINERMGHINIKRWIEKNGRK</sequence>
<protein>
    <submittedName>
        <fullName evidence="2">Uncharacterized protein</fullName>
    </submittedName>
</protein>
<name>A0A378Y1K5_PAEPO</name>
<proteinExistence type="predicted"/>
<gene>
    <name evidence="2" type="ORF">NCTC10343_03037</name>
</gene>
<organism evidence="2 3">
    <name type="scientific">Paenibacillus polymyxa</name>
    <name type="common">Bacillus polymyxa</name>
    <dbReference type="NCBI Taxonomy" id="1406"/>
    <lineage>
        <taxon>Bacteria</taxon>
        <taxon>Bacillati</taxon>
        <taxon>Bacillota</taxon>
        <taxon>Bacilli</taxon>
        <taxon>Bacillales</taxon>
        <taxon>Paenibacillaceae</taxon>
        <taxon>Paenibacillus</taxon>
    </lineage>
</organism>
<dbReference type="AlphaFoldDB" id="A0A378Y1K5"/>
<evidence type="ECO:0000256" key="1">
    <source>
        <dbReference type="SAM" id="Coils"/>
    </source>
</evidence>
<dbReference type="EMBL" id="UGSC01000001">
    <property type="protein sequence ID" value="SUA70167.1"/>
    <property type="molecule type" value="Genomic_DNA"/>
</dbReference>
<feature type="coiled-coil region" evidence="1">
    <location>
        <begin position="5"/>
        <end position="39"/>
    </location>
</feature>
<dbReference type="GeneID" id="93346406"/>
<dbReference type="Proteomes" id="UP000254400">
    <property type="component" value="Unassembled WGS sequence"/>
</dbReference>
<evidence type="ECO:0000313" key="2">
    <source>
        <dbReference type="EMBL" id="SUA70167.1"/>
    </source>
</evidence>
<accession>A0A378Y1K5</accession>